<evidence type="ECO:0000313" key="1">
    <source>
        <dbReference type="EMBL" id="KAF3420508.1"/>
    </source>
</evidence>
<dbReference type="EMBL" id="WNWW01000937">
    <property type="protein sequence ID" value="KAF3420508.1"/>
    <property type="molecule type" value="Genomic_DNA"/>
</dbReference>
<sequence length="69" mass="7639">MASSGFKGPWHSLVDLGAGDGATTTHVAHLFEKVYATDISAPMRWALAKKKFTFVHHLKILIVMLINNF</sequence>
<dbReference type="PANTHER" id="PTHR12890:SF0">
    <property type="entry name" value="PROTEIN-L-HISTIDINE N-PROS-METHYLTRANSFERASE"/>
    <property type="match status" value="1"/>
</dbReference>
<accession>A0A833W4C0</accession>
<dbReference type="PANTHER" id="PTHR12890">
    <property type="entry name" value="DREV PROTEIN"/>
    <property type="match status" value="1"/>
</dbReference>
<dbReference type="GO" id="GO:0106370">
    <property type="term" value="F:protein-L-histidine N-pros-methyltransferase activity"/>
    <property type="evidence" value="ECO:0007669"/>
    <property type="project" value="InterPro"/>
</dbReference>
<proteinExistence type="predicted"/>
<keyword evidence="2" id="KW-1185">Reference proteome</keyword>
<dbReference type="InterPro" id="IPR007884">
    <property type="entry name" value="METL9"/>
</dbReference>
<protein>
    <submittedName>
        <fullName evidence="1">Uncharacterized protein</fullName>
    </submittedName>
</protein>
<dbReference type="InterPro" id="IPR029063">
    <property type="entry name" value="SAM-dependent_MTases_sf"/>
</dbReference>
<dbReference type="Pfam" id="PF05219">
    <property type="entry name" value="DREV"/>
    <property type="match status" value="1"/>
</dbReference>
<name>A0A833W4C0_9HYME</name>
<dbReference type="SUPFAM" id="SSF53335">
    <property type="entry name" value="S-adenosyl-L-methionine-dependent methyltransferases"/>
    <property type="match status" value="1"/>
</dbReference>
<gene>
    <name evidence="1" type="ORF">E2986_11456</name>
</gene>
<dbReference type="AlphaFoldDB" id="A0A833W4C0"/>
<reference evidence="1" key="1">
    <citation type="submission" date="2019-11" db="EMBL/GenBank/DDBJ databases">
        <title>The nuclear and mitochondrial genomes of Frieseomelitta varia - a highly eusocial stingless bee (Meliponini) with a permanently sterile worker caste.</title>
        <authorList>
            <person name="Freitas F.C.P."/>
            <person name="Lourenco A.P."/>
            <person name="Nunes F.M.F."/>
            <person name="Paschoal A.R."/>
            <person name="Abreu F.C.P."/>
            <person name="Barbin F.O."/>
            <person name="Bataglia L."/>
            <person name="Cardoso-Junior C.A.M."/>
            <person name="Cervoni M.S."/>
            <person name="Silva S.R."/>
            <person name="Dalarmi F."/>
            <person name="Del Lama M.A."/>
            <person name="Depintor T.S."/>
            <person name="Ferreira K.M."/>
            <person name="Goria P.S."/>
            <person name="Jaskot M.C."/>
            <person name="Lago D.C."/>
            <person name="Luna-Lucena D."/>
            <person name="Moda L.M."/>
            <person name="Nascimento L."/>
            <person name="Pedrino M."/>
            <person name="Rabico F.O."/>
            <person name="Sanches F.C."/>
            <person name="Santos D.E."/>
            <person name="Santos C.G."/>
            <person name="Vieira J."/>
            <person name="Lopes T.F."/>
            <person name="Barchuk A.R."/>
            <person name="Hartfelder K."/>
            <person name="Simoes Z.L.P."/>
            <person name="Bitondi M.M.G."/>
            <person name="Pinheiro D.G."/>
        </authorList>
    </citation>
    <scope>NUCLEOTIDE SEQUENCE</scope>
    <source>
        <strain evidence="1">USP_RPSP 00005682</strain>
        <tissue evidence="1">Whole individual</tissue>
    </source>
</reference>
<dbReference type="Gene3D" id="3.40.50.150">
    <property type="entry name" value="Vaccinia Virus protein VP39"/>
    <property type="match status" value="1"/>
</dbReference>
<evidence type="ECO:0000313" key="2">
    <source>
        <dbReference type="Proteomes" id="UP000655588"/>
    </source>
</evidence>
<organism evidence="1 2">
    <name type="scientific">Frieseomelitta varia</name>
    <dbReference type="NCBI Taxonomy" id="561572"/>
    <lineage>
        <taxon>Eukaryota</taxon>
        <taxon>Metazoa</taxon>
        <taxon>Ecdysozoa</taxon>
        <taxon>Arthropoda</taxon>
        <taxon>Hexapoda</taxon>
        <taxon>Insecta</taxon>
        <taxon>Pterygota</taxon>
        <taxon>Neoptera</taxon>
        <taxon>Endopterygota</taxon>
        <taxon>Hymenoptera</taxon>
        <taxon>Apocrita</taxon>
        <taxon>Aculeata</taxon>
        <taxon>Apoidea</taxon>
        <taxon>Anthophila</taxon>
        <taxon>Apidae</taxon>
        <taxon>Frieseomelitta</taxon>
    </lineage>
</organism>
<dbReference type="Proteomes" id="UP000655588">
    <property type="component" value="Unassembled WGS sequence"/>
</dbReference>
<comment type="caution">
    <text evidence="1">The sequence shown here is derived from an EMBL/GenBank/DDBJ whole genome shotgun (WGS) entry which is preliminary data.</text>
</comment>